<name>G2QCA1_THET4</name>
<feature type="compositionally biased region" description="Basic and acidic residues" evidence="1">
    <location>
        <begin position="90"/>
        <end position="101"/>
    </location>
</feature>
<dbReference type="OrthoDB" id="4590776at2759"/>
<gene>
    <name evidence="2" type="ORF">MYCTH_94453</name>
</gene>
<dbReference type="RefSeq" id="XP_003662521.1">
    <property type="nucleotide sequence ID" value="XM_003662473.1"/>
</dbReference>
<evidence type="ECO:0000313" key="3">
    <source>
        <dbReference type="Proteomes" id="UP000007322"/>
    </source>
</evidence>
<feature type="region of interest" description="Disordered" evidence="1">
    <location>
        <begin position="246"/>
        <end position="604"/>
    </location>
</feature>
<organism evidence="2 3">
    <name type="scientific">Thermothelomyces thermophilus (strain ATCC 42464 / BCRC 31852 / DSM 1799)</name>
    <name type="common">Sporotrichum thermophile</name>
    <dbReference type="NCBI Taxonomy" id="573729"/>
    <lineage>
        <taxon>Eukaryota</taxon>
        <taxon>Fungi</taxon>
        <taxon>Dikarya</taxon>
        <taxon>Ascomycota</taxon>
        <taxon>Pezizomycotina</taxon>
        <taxon>Sordariomycetes</taxon>
        <taxon>Sordariomycetidae</taxon>
        <taxon>Sordariales</taxon>
        <taxon>Chaetomiaceae</taxon>
        <taxon>Thermothelomyces</taxon>
    </lineage>
</organism>
<feature type="compositionally biased region" description="Basic and acidic residues" evidence="1">
    <location>
        <begin position="157"/>
        <end position="199"/>
    </location>
</feature>
<feature type="compositionally biased region" description="Polar residues" evidence="1">
    <location>
        <begin position="635"/>
        <end position="648"/>
    </location>
</feature>
<feature type="compositionally biased region" description="Polar residues" evidence="1">
    <location>
        <begin position="835"/>
        <end position="850"/>
    </location>
</feature>
<dbReference type="InParanoid" id="G2QCA1"/>
<feature type="region of interest" description="Disordered" evidence="1">
    <location>
        <begin position="727"/>
        <end position="875"/>
    </location>
</feature>
<proteinExistence type="predicted"/>
<feature type="compositionally biased region" description="Polar residues" evidence="1">
    <location>
        <begin position="444"/>
        <end position="453"/>
    </location>
</feature>
<dbReference type="GeneID" id="11512597"/>
<dbReference type="OMA" id="WVPPQRT"/>
<dbReference type="Proteomes" id="UP000007322">
    <property type="component" value="Chromosome 3"/>
</dbReference>
<feature type="compositionally biased region" description="Basic and acidic residues" evidence="1">
    <location>
        <begin position="262"/>
        <end position="272"/>
    </location>
</feature>
<sequence>MAPRHQHTFTLVPNPLGMQGLMSRPTNGPQSKPPMTSKQAQKLYREATRGPRLSKAEQRRIEREEQERIRRELEREKQLNRARVLRERKKAKEQQALEEKRRKGLPLVDVRPSQDTIARFVRGNGAGKKRNAAGESVDISAVQAEATGAGSVVGYRSNEEEPFREATDTSESKRRRLEQDPKGEEGEDHGPQRAPDAKGVESPSAVTAIERAEKSSFTAESKVSVPGYPVINLAEAVKVPAPVAKACTGEGESRSASAQAELRTESQLEQRRAGNPTSAATSSENASPTVVCRPISAGNAVLTKPSEVVVDEGLDKGVMTKRPVVPSVRQQTPSRNRNITMHERAMATTPKPQPKQLAMSPMPEKPPINKRPQTPNPLPRASPPQQQQQQQQQQQRPSSRPPQAQPVPTRKALQEITNSSNRMRPVSVTDGASKFASPYKHTIATPQRQSPNNGPAFRQTKPSNSSAGTVQKPQFLPARLRNAATHNQPVSQTSAAKAQSRSPQGNFLSEPPTSTQLFITSHLDELLPSPTQEAREIQGDSPPAVSKPARPDTERPPIAAFVTDRSRRLARRVTHVQEPMAPPPRPTTVVQQAQMKAVAGKPALVPEPSDAFELSFLSTQDLSFSSQDLRELDEPTSSTGTVNPRSNNGPPPFKQRTTVPQQPSLLSHSPSGITAQRSTPQHRPKPPDSTARRHPSPICATRQLPGSAVGNGCCSTPTCVVERKPALECNKYVPPSDKTRQPPEGQPRGPSPEKPRFFGSSGEGIVALALDRSIKTYQEEEERRRREREAQQDAAKAGSVGIGRGLDKQKGSPPPNMENQMREDATRREYEHATLPQQKPPTTSNNSAPSNVHKEDAASLPTIMHTASQETEYGDVELDSMDLELLFATTG</sequence>
<feature type="compositionally biased region" description="Polar residues" evidence="1">
    <location>
        <begin position="328"/>
        <end position="339"/>
    </location>
</feature>
<feature type="compositionally biased region" description="Low complexity" evidence="1">
    <location>
        <begin position="660"/>
        <end position="671"/>
    </location>
</feature>
<feature type="compositionally biased region" description="Polar residues" evidence="1">
    <location>
        <begin position="460"/>
        <end position="472"/>
    </location>
</feature>
<feature type="compositionally biased region" description="Polar residues" evidence="1">
    <location>
        <begin position="672"/>
        <end position="681"/>
    </location>
</feature>
<dbReference type="AlphaFoldDB" id="G2QCA1"/>
<feature type="compositionally biased region" description="Basic and acidic residues" evidence="1">
    <location>
        <begin position="820"/>
        <end position="832"/>
    </location>
</feature>
<feature type="region of interest" description="Disordered" evidence="1">
    <location>
        <begin position="625"/>
        <end position="711"/>
    </location>
</feature>
<feature type="compositionally biased region" description="Basic and acidic residues" evidence="1">
    <location>
        <begin position="43"/>
        <end position="79"/>
    </location>
</feature>
<dbReference type="STRING" id="573729.G2QCA1"/>
<protein>
    <submittedName>
        <fullName evidence="2">Uncharacterized protein</fullName>
    </submittedName>
</protein>
<dbReference type="HOGENOM" id="CLU_348891_0_0_1"/>
<feature type="compositionally biased region" description="Basic and acidic residues" evidence="1">
    <location>
        <begin position="772"/>
        <end position="791"/>
    </location>
</feature>
<accession>G2QCA1</accession>
<keyword evidence="3" id="KW-1185">Reference proteome</keyword>
<evidence type="ECO:0000256" key="1">
    <source>
        <dbReference type="SAM" id="MobiDB-lite"/>
    </source>
</evidence>
<feature type="compositionally biased region" description="Polar residues" evidence="1">
    <location>
        <begin position="275"/>
        <end position="288"/>
    </location>
</feature>
<evidence type="ECO:0000313" key="2">
    <source>
        <dbReference type="EMBL" id="AEO57276.1"/>
    </source>
</evidence>
<feature type="region of interest" description="Disordered" evidence="1">
    <location>
        <begin position="1"/>
        <end position="225"/>
    </location>
</feature>
<dbReference type="VEuPathDB" id="FungiDB:MYCTH_94453"/>
<feature type="compositionally biased region" description="Low complexity" evidence="1">
    <location>
        <begin position="383"/>
        <end position="398"/>
    </location>
</feature>
<dbReference type="eggNOG" id="ENOG502T4C8">
    <property type="taxonomic scope" value="Eukaryota"/>
</dbReference>
<feature type="compositionally biased region" description="Polar residues" evidence="1">
    <location>
        <begin position="484"/>
        <end position="519"/>
    </location>
</feature>
<dbReference type="KEGG" id="mtm:MYCTH_94453"/>
<dbReference type="EMBL" id="CP003004">
    <property type="protein sequence ID" value="AEO57276.1"/>
    <property type="molecule type" value="Genomic_DNA"/>
</dbReference>
<feature type="compositionally biased region" description="Polar residues" evidence="1">
    <location>
        <begin position="24"/>
        <end position="40"/>
    </location>
</feature>
<reference evidence="2 3" key="1">
    <citation type="journal article" date="2011" name="Nat. Biotechnol.">
        <title>Comparative genomic analysis of the thermophilic biomass-degrading fungi Myceliophthora thermophila and Thielavia terrestris.</title>
        <authorList>
            <person name="Berka R.M."/>
            <person name="Grigoriev I.V."/>
            <person name="Otillar R."/>
            <person name="Salamov A."/>
            <person name="Grimwood J."/>
            <person name="Reid I."/>
            <person name="Ishmael N."/>
            <person name="John T."/>
            <person name="Darmond C."/>
            <person name="Moisan M.-C."/>
            <person name="Henrissat B."/>
            <person name="Coutinho P.M."/>
            <person name="Lombard V."/>
            <person name="Natvig D.O."/>
            <person name="Lindquist E."/>
            <person name="Schmutz J."/>
            <person name="Lucas S."/>
            <person name="Harris P."/>
            <person name="Powlowski J."/>
            <person name="Bellemare A."/>
            <person name="Taylor D."/>
            <person name="Butler G."/>
            <person name="de Vries R.P."/>
            <person name="Allijn I.E."/>
            <person name="van den Brink J."/>
            <person name="Ushinsky S."/>
            <person name="Storms R."/>
            <person name="Powell A.J."/>
            <person name="Paulsen I.T."/>
            <person name="Elbourne L.D.H."/>
            <person name="Baker S.E."/>
            <person name="Magnuson J."/>
            <person name="LaBoissiere S."/>
            <person name="Clutterbuck A.J."/>
            <person name="Martinez D."/>
            <person name="Wogulis M."/>
            <person name="de Leon A.L."/>
            <person name="Rey M.W."/>
            <person name="Tsang A."/>
        </authorList>
    </citation>
    <scope>NUCLEOTIDE SEQUENCE [LARGE SCALE GENOMIC DNA]</scope>
    <source>
        <strain evidence="3">ATCC 42464 / BCRC 31852 / DSM 1799</strain>
    </source>
</reference>